<comment type="similarity">
    <text evidence="1 6">Belongs to the peptidase S10 family.</text>
</comment>
<feature type="signal peptide" evidence="7">
    <location>
        <begin position="1"/>
        <end position="15"/>
    </location>
</feature>
<dbReference type="InterPro" id="IPR029058">
    <property type="entry name" value="AB_hydrolase_fold"/>
</dbReference>
<dbReference type="PRINTS" id="PR00724">
    <property type="entry name" value="CRBOXYPTASEC"/>
</dbReference>
<dbReference type="GO" id="GO:0004185">
    <property type="term" value="F:serine-type carboxypeptidase activity"/>
    <property type="evidence" value="ECO:0007669"/>
    <property type="project" value="UniProtKB-UniRule"/>
</dbReference>
<organism evidence="9 10">
    <name type="scientific">Exidia glandulosa HHB12029</name>
    <dbReference type="NCBI Taxonomy" id="1314781"/>
    <lineage>
        <taxon>Eukaryota</taxon>
        <taxon>Fungi</taxon>
        <taxon>Dikarya</taxon>
        <taxon>Basidiomycota</taxon>
        <taxon>Agaricomycotina</taxon>
        <taxon>Agaricomycetes</taxon>
        <taxon>Auriculariales</taxon>
        <taxon>Exidiaceae</taxon>
        <taxon>Exidia</taxon>
    </lineage>
</organism>
<dbReference type="AlphaFoldDB" id="A0A165FS30"/>
<evidence type="ECO:0000313" key="9">
    <source>
        <dbReference type="EMBL" id="KZV89444.1"/>
    </source>
</evidence>
<dbReference type="PANTHER" id="PTHR11802">
    <property type="entry name" value="SERINE PROTEASE FAMILY S10 SERINE CARBOXYPEPTIDASE"/>
    <property type="match status" value="1"/>
</dbReference>
<dbReference type="PROSITE" id="PS00131">
    <property type="entry name" value="CARBOXYPEPT_SER_SER"/>
    <property type="match status" value="1"/>
</dbReference>
<evidence type="ECO:0000256" key="7">
    <source>
        <dbReference type="SAM" id="SignalP"/>
    </source>
</evidence>
<reference evidence="9 10" key="1">
    <citation type="journal article" date="2016" name="Mol. Biol. Evol.">
        <title>Comparative Genomics of Early-Diverging Mushroom-Forming Fungi Provides Insights into the Origins of Lignocellulose Decay Capabilities.</title>
        <authorList>
            <person name="Nagy L.G."/>
            <person name="Riley R."/>
            <person name="Tritt A."/>
            <person name="Adam C."/>
            <person name="Daum C."/>
            <person name="Floudas D."/>
            <person name="Sun H."/>
            <person name="Yadav J.S."/>
            <person name="Pangilinan J."/>
            <person name="Larsson K.H."/>
            <person name="Matsuura K."/>
            <person name="Barry K."/>
            <person name="Labutti K."/>
            <person name="Kuo R."/>
            <person name="Ohm R.A."/>
            <person name="Bhattacharya S.S."/>
            <person name="Shirouzu T."/>
            <person name="Yoshinaga Y."/>
            <person name="Martin F.M."/>
            <person name="Grigoriev I.V."/>
            <person name="Hibbett D.S."/>
        </authorList>
    </citation>
    <scope>NUCLEOTIDE SEQUENCE [LARGE SCALE GENOMIC DNA]</scope>
    <source>
        <strain evidence="9 10">HHB12029</strain>
    </source>
</reference>
<keyword evidence="7" id="KW-0732">Signal</keyword>
<gene>
    <name evidence="9" type="ORF">EXIGLDRAFT_771792</name>
    <name evidence="8" type="ORF">EXIGLDRAFT_775182</name>
</gene>
<keyword evidence="5" id="KW-0325">Glycoprotein</keyword>
<evidence type="ECO:0000313" key="10">
    <source>
        <dbReference type="Proteomes" id="UP000077266"/>
    </source>
</evidence>
<evidence type="ECO:0000256" key="2">
    <source>
        <dbReference type="ARBA" id="ARBA00022645"/>
    </source>
</evidence>
<evidence type="ECO:0000256" key="4">
    <source>
        <dbReference type="ARBA" id="ARBA00022801"/>
    </source>
</evidence>
<accession>A0A165FS30</accession>
<dbReference type="Gene3D" id="1.10.287.410">
    <property type="match status" value="1"/>
</dbReference>
<dbReference type="InterPro" id="IPR001563">
    <property type="entry name" value="Peptidase_S10"/>
</dbReference>
<dbReference type="EC" id="3.4.16.-" evidence="6"/>
<keyword evidence="4 6" id="KW-0378">Hydrolase</keyword>
<dbReference type="GO" id="GO:0000324">
    <property type="term" value="C:fungal-type vacuole"/>
    <property type="evidence" value="ECO:0007669"/>
    <property type="project" value="TreeGrafter"/>
</dbReference>
<dbReference type="SUPFAM" id="SSF53474">
    <property type="entry name" value="alpha/beta-Hydrolases"/>
    <property type="match status" value="1"/>
</dbReference>
<dbReference type="GO" id="GO:0006508">
    <property type="term" value="P:proteolysis"/>
    <property type="evidence" value="ECO:0007669"/>
    <property type="project" value="UniProtKB-KW"/>
</dbReference>
<evidence type="ECO:0000256" key="5">
    <source>
        <dbReference type="ARBA" id="ARBA00023180"/>
    </source>
</evidence>
<keyword evidence="3 6" id="KW-0645">Protease</keyword>
<feature type="chain" id="PRO_5011876829" description="Carboxypeptidase" evidence="7">
    <location>
        <begin position="16"/>
        <end position="490"/>
    </location>
</feature>
<evidence type="ECO:0000313" key="8">
    <source>
        <dbReference type="EMBL" id="KZV85854.1"/>
    </source>
</evidence>
<dbReference type="InterPro" id="IPR018202">
    <property type="entry name" value="Ser_caboxypep_ser_AS"/>
</dbReference>
<protein>
    <recommendedName>
        <fullName evidence="6">Carboxypeptidase</fullName>
        <ecNumber evidence="6">3.4.16.-</ecNumber>
    </recommendedName>
</protein>
<dbReference type="Pfam" id="PF00450">
    <property type="entry name" value="Peptidase_S10"/>
    <property type="match status" value="1"/>
</dbReference>
<dbReference type="Gene3D" id="3.40.50.1820">
    <property type="entry name" value="alpha/beta hydrolase"/>
    <property type="match status" value="1"/>
</dbReference>
<evidence type="ECO:0000256" key="1">
    <source>
        <dbReference type="ARBA" id="ARBA00009431"/>
    </source>
</evidence>
<dbReference type="PANTHER" id="PTHR11802:SF453">
    <property type="entry name" value="S1, PUTATIVE-RELATED"/>
    <property type="match status" value="1"/>
</dbReference>
<evidence type="ECO:0000256" key="6">
    <source>
        <dbReference type="RuleBase" id="RU361156"/>
    </source>
</evidence>
<sequence>MKVALPLLFATAATAWNFDNERNREPIKLSMWHQQKAVSPLGTQFKVSTPLANPLGGSLRFVENSGVCETTPGVFQASGYADLNANQSMWFWFFEARNNASTAPLSIWLNGGPGSSSMIGLFQEHGPCRITNDSRSVTLNPNSWNEASHMLYIDQPVGVGYSHGTLAVTGSLAAAKAVYQLLQIFFADPTFSKYTTDSFALWTESYGGHYGPAFAHYFEQQNAIVDAGQGNGLVKINLKTLGIGNGLTDPLSQYPEYVNFALNNGYVQTTTTAAITRANTSLWSSNGCITQINNCAATLASSTCSSAQSFCNNNVLSPLAGSRNVYDVRTTSSAYPPDITTFLRNTTMMKLIGAESTWTETNNNVYSNFQSTGDWMKSSSPDLAAVVDSGVRTHIFAGDADYICNCFGVEAMLKSLPSKLQSSFNAQAFSNFTVNGVHAGLFKNAGTLSYLRVAAAGHEVPAYGTTGLQVGQAALVMFKQVMQGLSISSA</sequence>
<proteinExistence type="inferred from homology"/>
<keyword evidence="10" id="KW-1185">Reference proteome</keyword>
<dbReference type="OrthoDB" id="443318at2759"/>
<dbReference type="STRING" id="1314781.A0A165FS30"/>
<dbReference type="EMBL" id="KV426073">
    <property type="protein sequence ID" value="KZV89444.1"/>
    <property type="molecule type" value="Genomic_DNA"/>
</dbReference>
<name>A0A165FS30_EXIGL</name>
<keyword evidence="2 6" id="KW-0121">Carboxypeptidase</keyword>
<dbReference type="EMBL" id="KV426174">
    <property type="protein sequence ID" value="KZV85854.1"/>
    <property type="molecule type" value="Genomic_DNA"/>
</dbReference>
<evidence type="ECO:0000256" key="3">
    <source>
        <dbReference type="ARBA" id="ARBA00022670"/>
    </source>
</evidence>
<dbReference type="Proteomes" id="UP000077266">
    <property type="component" value="Unassembled WGS sequence"/>
</dbReference>